<dbReference type="Gene3D" id="3.60.10.10">
    <property type="entry name" value="Endonuclease/exonuclease/phosphatase"/>
    <property type="match status" value="1"/>
</dbReference>
<name>A0AAD9J3K1_9ANNE</name>
<dbReference type="InterPro" id="IPR005135">
    <property type="entry name" value="Endo/exonuclease/phosphatase"/>
</dbReference>
<reference evidence="3" key="1">
    <citation type="journal article" date="2023" name="Mol. Biol. Evol.">
        <title>Third-Generation Sequencing Reveals the Adaptive Role of the Epigenome in Three Deep-Sea Polychaetes.</title>
        <authorList>
            <person name="Perez M."/>
            <person name="Aroh O."/>
            <person name="Sun Y."/>
            <person name="Lan Y."/>
            <person name="Juniper S.K."/>
            <person name="Young C.R."/>
            <person name="Angers B."/>
            <person name="Qian P.Y."/>
        </authorList>
    </citation>
    <scope>NUCLEOTIDE SEQUENCE</scope>
    <source>
        <strain evidence="3">P08H-3</strain>
    </source>
</reference>
<protein>
    <recommendedName>
        <fullName evidence="2">Endonuclease/exonuclease/phosphatase domain-containing protein</fullName>
    </recommendedName>
</protein>
<keyword evidence="4" id="KW-1185">Reference proteome</keyword>
<comment type="caution">
    <text evidence="3">The sequence shown here is derived from an EMBL/GenBank/DDBJ whole genome shotgun (WGS) entry which is preliminary data.</text>
</comment>
<feature type="domain" description="Endonuclease/exonuclease/phosphatase" evidence="2">
    <location>
        <begin position="93"/>
        <end position="175"/>
    </location>
</feature>
<dbReference type="Proteomes" id="UP001208570">
    <property type="component" value="Unassembled WGS sequence"/>
</dbReference>
<dbReference type="SUPFAM" id="SSF56219">
    <property type="entry name" value="DNase I-like"/>
    <property type="match status" value="1"/>
</dbReference>
<dbReference type="PANTHER" id="PTHR33395">
    <property type="entry name" value="TRANSCRIPTASE, PUTATIVE-RELATED-RELATED"/>
    <property type="match status" value="1"/>
</dbReference>
<organism evidence="3 4">
    <name type="scientific">Paralvinella palmiformis</name>
    <dbReference type="NCBI Taxonomy" id="53620"/>
    <lineage>
        <taxon>Eukaryota</taxon>
        <taxon>Metazoa</taxon>
        <taxon>Spiralia</taxon>
        <taxon>Lophotrochozoa</taxon>
        <taxon>Annelida</taxon>
        <taxon>Polychaeta</taxon>
        <taxon>Sedentaria</taxon>
        <taxon>Canalipalpata</taxon>
        <taxon>Terebellida</taxon>
        <taxon>Terebelliformia</taxon>
        <taxon>Alvinellidae</taxon>
        <taxon>Paralvinella</taxon>
    </lineage>
</organism>
<feature type="compositionally biased region" description="Basic and acidic residues" evidence="1">
    <location>
        <begin position="214"/>
        <end position="227"/>
    </location>
</feature>
<dbReference type="GO" id="GO:0031012">
    <property type="term" value="C:extracellular matrix"/>
    <property type="evidence" value="ECO:0007669"/>
    <property type="project" value="TreeGrafter"/>
</dbReference>
<dbReference type="InterPro" id="IPR036691">
    <property type="entry name" value="Endo/exonu/phosph_ase_sf"/>
</dbReference>
<accession>A0AAD9J3K1</accession>
<dbReference type="GO" id="GO:0003824">
    <property type="term" value="F:catalytic activity"/>
    <property type="evidence" value="ECO:0007669"/>
    <property type="project" value="InterPro"/>
</dbReference>
<feature type="region of interest" description="Disordered" evidence="1">
    <location>
        <begin position="204"/>
        <end position="227"/>
    </location>
</feature>
<dbReference type="Pfam" id="PF14529">
    <property type="entry name" value="Exo_endo_phos_2"/>
    <property type="match status" value="1"/>
</dbReference>
<dbReference type="AlphaFoldDB" id="A0AAD9J3K1"/>
<dbReference type="GO" id="GO:0007508">
    <property type="term" value="P:larval heart development"/>
    <property type="evidence" value="ECO:0007669"/>
    <property type="project" value="TreeGrafter"/>
</dbReference>
<evidence type="ECO:0000256" key="1">
    <source>
        <dbReference type="SAM" id="MobiDB-lite"/>
    </source>
</evidence>
<dbReference type="GO" id="GO:0061343">
    <property type="term" value="P:cell adhesion involved in heart morphogenesis"/>
    <property type="evidence" value="ECO:0007669"/>
    <property type="project" value="TreeGrafter"/>
</dbReference>
<evidence type="ECO:0000259" key="2">
    <source>
        <dbReference type="Pfam" id="PF14529"/>
    </source>
</evidence>
<proteinExistence type="predicted"/>
<evidence type="ECO:0000313" key="4">
    <source>
        <dbReference type="Proteomes" id="UP001208570"/>
    </source>
</evidence>
<dbReference type="EMBL" id="JAODUP010000639">
    <property type="protein sequence ID" value="KAK2146026.1"/>
    <property type="molecule type" value="Genomic_DNA"/>
</dbReference>
<gene>
    <name evidence="3" type="ORF">LSH36_639g02052</name>
</gene>
<sequence>MSEALNKKEGSDQVSWHYRYYKRVDKTLIGHITTIHAKLGEKKQKPKKLLKMNSQQNRAMLQNTKLLKECEDDSPKKMFITSDLSLKNRQQDRVFNVYNSPSSTYLNQSKLRDMIQDSSKQALENIVIVGDFNMPDIDWESWNGRSESDILFIEALQDQFMHQHVDEPPRFRFGQMPSLHITYLQPLAKSDYLCLRFNINPEPETSNNSQQRYGLDKGDNTRLEHII</sequence>
<evidence type="ECO:0000313" key="3">
    <source>
        <dbReference type="EMBL" id="KAK2146026.1"/>
    </source>
</evidence>
<dbReference type="PANTHER" id="PTHR33395:SF21">
    <property type="entry name" value="PERICARDIN"/>
    <property type="match status" value="1"/>
</dbReference>